<evidence type="ECO:0000313" key="4">
    <source>
        <dbReference type="Proteomes" id="UP000823388"/>
    </source>
</evidence>
<dbReference type="PANTHER" id="PTHR33470:SF8">
    <property type="entry name" value="OS05G0531200 PROTEIN"/>
    <property type="match status" value="1"/>
</dbReference>
<sequence length="199" mass="20885">MAASCLKVNNGAALAAVAVIFLAVVLPSSHASTMVDEPAAPAPPPQPASSYTPPPPVPVQPVVVVHGVIYCKSCKLRGYNSGMDASPLPNATVSLVCYGDEESGYRVLNQTSTAADRNGYFIVMVYDVDMFDRHTCRLYLRASPTPLCAAPSVPSNPKLGLTLVRDRAATAPRGARGVYHARTALMYAPGAGGRCPPPY</sequence>
<evidence type="ECO:0000256" key="1">
    <source>
        <dbReference type="ARBA" id="ARBA00022729"/>
    </source>
</evidence>
<feature type="signal peptide" evidence="2">
    <location>
        <begin position="1"/>
        <end position="31"/>
    </location>
</feature>
<dbReference type="PANTHER" id="PTHR33470">
    <property type="entry name" value="OS01G0164075 PROTEIN"/>
    <property type="match status" value="1"/>
</dbReference>
<feature type="chain" id="PRO_5035938903" evidence="2">
    <location>
        <begin position="32"/>
        <end position="199"/>
    </location>
</feature>
<dbReference type="GO" id="GO:0071944">
    <property type="term" value="C:cell periphery"/>
    <property type="evidence" value="ECO:0007669"/>
    <property type="project" value="TreeGrafter"/>
</dbReference>
<protein>
    <submittedName>
        <fullName evidence="3">Uncharacterized protein</fullName>
    </submittedName>
</protein>
<dbReference type="OrthoDB" id="665669at2759"/>
<keyword evidence="4" id="KW-1185">Reference proteome</keyword>
<accession>A0A8T0UQ08</accession>
<organism evidence="3 4">
    <name type="scientific">Panicum virgatum</name>
    <name type="common">Blackwell switchgrass</name>
    <dbReference type="NCBI Taxonomy" id="38727"/>
    <lineage>
        <taxon>Eukaryota</taxon>
        <taxon>Viridiplantae</taxon>
        <taxon>Streptophyta</taxon>
        <taxon>Embryophyta</taxon>
        <taxon>Tracheophyta</taxon>
        <taxon>Spermatophyta</taxon>
        <taxon>Magnoliopsida</taxon>
        <taxon>Liliopsida</taxon>
        <taxon>Poales</taxon>
        <taxon>Poaceae</taxon>
        <taxon>PACMAD clade</taxon>
        <taxon>Panicoideae</taxon>
        <taxon>Panicodae</taxon>
        <taxon>Paniceae</taxon>
        <taxon>Panicinae</taxon>
        <taxon>Panicum</taxon>
        <taxon>Panicum sect. Hiantes</taxon>
    </lineage>
</organism>
<comment type="caution">
    <text evidence="3">The sequence shown here is derived from an EMBL/GenBank/DDBJ whole genome shotgun (WGS) entry which is preliminary data.</text>
</comment>
<evidence type="ECO:0000313" key="3">
    <source>
        <dbReference type="EMBL" id="KAG2626201.1"/>
    </source>
</evidence>
<keyword evidence="1 2" id="KW-0732">Signal</keyword>
<dbReference type="Proteomes" id="UP000823388">
    <property type="component" value="Chromosome 3K"/>
</dbReference>
<proteinExistence type="predicted"/>
<reference evidence="3" key="1">
    <citation type="submission" date="2020-05" db="EMBL/GenBank/DDBJ databases">
        <title>WGS assembly of Panicum virgatum.</title>
        <authorList>
            <person name="Lovell J.T."/>
            <person name="Jenkins J."/>
            <person name="Shu S."/>
            <person name="Juenger T.E."/>
            <person name="Schmutz J."/>
        </authorList>
    </citation>
    <scope>NUCLEOTIDE SEQUENCE</scope>
    <source>
        <strain evidence="3">AP13</strain>
    </source>
</reference>
<name>A0A8T0UQ08_PANVG</name>
<dbReference type="AlphaFoldDB" id="A0A8T0UQ08"/>
<gene>
    <name evidence="3" type="ORF">PVAP13_3KG328400</name>
</gene>
<evidence type="ECO:0000256" key="2">
    <source>
        <dbReference type="SAM" id="SignalP"/>
    </source>
</evidence>
<dbReference type="Pfam" id="PF01190">
    <property type="entry name" value="Pollen_Ole_e_1"/>
    <property type="match status" value="1"/>
</dbReference>
<dbReference type="EMBL" id="CM029041">
    <property type="protein sequence ID" value="KAG2626201.1"/>
    <property type="molecule type" value="Genomic_DNA"/>
</dbReference>